<name>A0A934SMK2_9MICO</name>
<accession>A0A934SMK2</accession>
<evidence type="ECO:0000313" key="1">
    <source>
        <dbReference type="EMBL" id="MBK4348283.1"/>
    </source>
</evidence>
<comment type="caution">
    <text evidence="1">The sequence shown here is derived from an EMBL/GenBank/DDBJ whole genome shotgun (WGS) entry which is preliminary data.</text>
</comment>
<evidence type="ECO:0000313" key="2">
    <source>
        <dbReference type="Proteomes" id="UP000636458"/>
    </source>
</evidence>
<dbReference type="Proteomes" id="UP000636458">
    <property type="component" value="Unassembled WGS sequence"/>
</dbReference>
<dbReference type="AlphaFoldDB" id="A0A934SMK2"/>
<dbReference type="EMBL" id="JAEPES010000004">
    <property type="protein sequence ID" value="MBK4348283.1"/>
    <property type="molecule type" value="Genomic_DNA"/>
</dbReference>
<keyword evidence="2" id="KW-1185">Reference proteome</keyword>
<reference evidence="1" key="1">
    <citation type="submission" date="2021-01" db="EMBL/GenBank/DDBJ databases">
        <title>Lacisediminihabitans sp. nov. strain G11-30, isolated from Antarctic Soil.</title>
        <authorList>
            <person name="Li J."/>
        </authorList>
    </citation>
    <scope>NUCLEOTIDE SEQUENCE</scope>
    <source>
        <strain evidence="1">G11-30</strain>
    </source>
</reference>
<gene>
    <name evidence="1" type="ORF">IV501_11620</name>
</gene>
<dbReference type="RefSeq" id="WP_200556504.1">
    <property type="nucleotide sequence ID" value="NZ_JAEPES010000004.1"/>
</dbReference>
<proteinExistence type="predicted"/>
<protein>
    <submittedName>
        <fullName evidence="1">Uncharacterized protein</fullName>
    </submittedName>
</protein>
<organism evidence="1 2">
    <name type="scientific">Lacisediminihabitans changchengi</name>
    <dbReference type="NCBI Taxonomy" id="2787634"/>
    <lineage>
        <taxon>Bacteria</taxon>
        <taxon>Bacillati</taxon>
        <taxon>Actinomycetota</taxon>
        <taxon>Actinomycetes</taxon>
        <taxon>Micrococcales</taxon>
        <taxon>Microbacteriaceae</taxon>
        <taxon>Lacisediminihabitans</taxon>
    </lineage>
</organism>
<sequence length="123" mass="13553">MSLSRDWDRIWIRAKLDRPLPAGAAPLRISLHVSGRGENDLLEFGITVARGELRRYFVIDHGAPHVHELDGDGFAMGETVIVAPFDAHWLASVSPPLEIGALLTYDAMTDQGEVPVSVLNELR</sequence>